<dbReference type="SUPFAM" id="SSF56935">
    <property type="entry name" value="Porins"/>
    <property type="match status" value="1"/>
</dbReference>
<dbReference type="EMBL" id="AJWY01007619">
    <property type="protein sequence ID" value="EKC63489.1"/>
    <property type="molecule type" value="Genomic_DNA"/>
</dbReference>
<feature type="non-terminal residue" evidence="1">
    <location>
        <position position="199"/>
    </location>
</feature>
<reference evidence="1" key="1">
    <citation type="journal article" date="2013" name="Environ. Microbiol.">
        <title>Microbiota from the distal guts of lean and obese adolescents exhibit partial functional redundancy besides clear differences in community structure.</title>
        <authorList>
            <person name="Ferrer M."/>
            <person name="Ruiz A."/>
            <person name="Lanza F."/>
            <person name="Haange S.B."/>
            <person name="Oberbach A."/>
            <person name="Till H."/>
            <person name="Bargiela R."/>
            <person name="Campoy C."/>
            <person name="Segura M.T."/>
            <person name="Richter M."/>
            <person name="von Bergen M."/>
            <person name="Seifert J."/>
            <person name="Suarez A."/>
        </authorList>
    </citation>
    <scope>NUCLEOTIDE SEQUENCE</scope>
</reference>
<evidence type="ECO:0008006" key="2">
    <source>
        <dbReference type="Google" id="ProtNLM"/>
    </source>
</evidence>
<evidence type="ECO:0000313" key="1">
    <source>
        <dbReference type="EMBL" id="EKC63489.1"/>
    </source>
</evidence>
<comment type="caution">
    <text evidence="1">The sequence shown here is derived from an EMBL/GenBank/DDBJ whole genome shotgun (WGS) entry which is preliminary data.</text>
</comment>
<proteinExistence type="predicted"/>
<accession>K1T7J9</accession>
<protein>
    <recommendedName>
        <fullName evidence="2">TonB-dependent receptor</fullName>
    </recommendedName>
</protein>
<dbReference type="AlphaFoldDB" id="K1T7J9"/>
<name>K1T7J9_9ZZZZ</name>
<sequence length="199" mass="22840">MFDNVQVGTNIIYAYVDKNNRYSPLNMANKIVPISKPYDEEGNLVMYPSPGYNTQMNPLIDDQEGMRVDNTIQERFFGSLYLNWNITKDILFRTTLGLNSVNVRRGFFCDKNSLQGSGKDSQSYKEHTMTRNLTWENVLTYSKDFSDIHSLQAMVGTSTILNSKEYTYAGGKGQVYADNWFHNLYSNEKEITIKSSLVD</sequence>
<organism evidence="1">
    <name type="scientific">human gut metagenome</name>
    <dbReference type="NCBI Taxonomy" id="408170"/>
    <lineage>
        <taxon>unclassified sequences</taxon>
        <taxon>metagenomes</taxon>
        <taxon>organismal metagenomes</taxon>
    </lineage>
</organism>
<gene>
    <name evidence="1" type="ORF">LEA_11312</name>
</gene>